<feature type="domain" description="Flagellin N-terminal" evidence="4">
    <location>
        <begin position="4"/>
        <end position="137"/>
    </location>
</feature>
<comment type="subcellular location">
    <subcellularLocation>
        <location evidence="3">Secreted</location>
    </subcellularLocation>
    <subcellularLocation>
        <location evidence="3">Bacterial flagellum</location>
    </subcellularLocation>
</comment>
<gene>
    <name evidence="6" type="ORF">N7U68_14455</name>
</gene>
<dbReference type="SUPFAM" id="SSF64518">
    <property type="entry name" value="Phase 1 flagellin"/>
    <property type="match status" value="1"/>
</dbReference>
<dbReference type="PANTHER" id="PTHR42792">
    <property type="entry name" value="FLAGELLIN"/>
    <property type="match status" value="1"/>
</dbReference>
<feature type="domain" description="Flagellin C-terminal" evidence="5">
    <location>
        <begin position="319"/>
        <end position="402"/>
    </location>
</feature>
<dbReference type="RefSeq" id="WP_263047268.1">
    <property type="nucleotide sequence ID" value="NZ_CP106738.1"/>
</dbReference>
<dbReference type="InterPro" id="IPR001492">
    <property type="entry name" value="Flagellin"/>
</dbReference>
<keyword evidence="3" id="KW-0964">Secreted</keyword>
<keyword evidence="2 3" id="KW-0975">Bacterial flagellum</keyword>
<keyword evidence="6" id="KW-0282">Flagellum</keyword>
<name>A0ABY6DAT5_9RHOB</name>
<accession>A0ABY6DAT5</accession>
<evidence type="ECO:0000256" key="2">
    <source>
        <dbReference type="ARBA" id="ARBA00023143"/>
    </source>
</evidence>
<keyword evidence="7" id="KW-1185">Reference proteome</keyword>
<dbReference type="Pfam" id="PF00700">
    <property type="entry name" value="Flagellin_C"/>
    <property type="match status" value="1"/>
</dbReference>
<evidence type="ECO:0000259" key="5">
    <source>
        <dbReference type="Pfam" id="PF00700"/>
    </source>
</evidence>
<protein>
    <recommendedName>
        <fullName evidence="3">Flagellin</fullName>
    </recommendedName>
</protein>
<organism evidence="6 7">
    <name type="scientific">Roseovarius pelagicus</name>
    <dbReference type="NCBI Taxonomy" id="2980108"/>
    <lineage>
        <taxon>Bacteria</taxon>
        <taxon>Pseudomonadati</taxon>
        <taxon>Pseudomonadota</taxon>
        <taxon>Alphaproteobacteria</taxon>
        <taxon>Rhodobacterales</taxon>
        <taxon>Roseobacteraceae</taxon>
        <taxon>Roseovarius</taxon>
    </lineage>
</organism>
<reference evidence="6" key="1">
    <citation type="submission" date="2022-10" db="EMBL/GenBank/DDBJ databases">
        <title>Roseovarius pelagicus sp. nov., isolated from Arctic seawater.</title>
        <authorList>
            <person name="Hong Y.W."/>
            <person name="Hwang C.Y."/>
        </authorList>
    </citation>
    <scope>NUCLEOTIDE SEQUENCE</scope>
    <source>
        <strain evidence="6">HL-MP18</strain>
    </source>
</reference>
<sequence>MSSILTNNGAMTALQTLKSVNMNLSKTQDEISTGKKIGSARDNSAIFAISKVMESDVKGFKAITDSLSLGQSSVAVARQAAETVTDLLTQMKGKIVAAQAENVDRTKINDDVTALKGQINSVIAAAQFNGLNLVDGNVASTDILASLDRDSNGNVTASSISVDGQDLATGGFTAKAAFTGTDGLAVDDDASFGFALDATGGTNDDGTVVIVDPTYAAGDKISMRLGDTEVSYTVTAEDIASTSVEDIVAVGLKSAIEATDADVTVDYNIANAGTLVITNNSADALFVSGQFTNAGSGGLGAMTGINVTTGVGATSALGTIESLIDTAIDAAAALGSAEGRIVTQNTFISNLTDSLTSGIGALVDANMEETSARLQALQVQQQLAVQSLSIANQAPQSILTLFRG</sequence>
<dbReference type="Gene3D" id="1.20.1330.10">
    <property type="entry name" value="f41 fragment of flagellin, N-terminal domain"/>
    <property type="match status" value="1"/>
</dbReference>
<evidence type="ECO:0000313" key="7">
    <source>
        <dbReference type="Proteomes" id="UP001064087"/>
    </source>
</evidence>
<keyword evidence="6" id="KW-0966">Cell projection</keyword>
<evidence type="ECO:0000313" key="6">
    <source>
        <dbReference type="EMBL" id="UXX82293.1"/>
    </source>
</evidence>
<proteinExistence type="inferred from homology"/>
<evidence type="ECO:0000256" key="1">
    <source>
        <dbReference type="ARBA" id="ARBA00005709"/>
    </source>
</evidence>
<evidence type="ECO:0000256" key="3">
    <source>
        <dbReference type="RuleBase" id="RU362073"/>
    </source>
</evidence>
<dbReference type="InterPro" id="IPR001029">
    <property type="entry name" value="Flagellin_N"/>
</dbReference>
<dbReference type="PANTHER" id="PTHR42792:SF2">
    <property type="entry name" value="FLAGELLIN"/>
    <property type="match status" value="1"/>
</dbReference>
<keyword evidence="6" id="KW-0969">Cilium</keyword>
<dbReference type="Pfam" id="PF00669">
    <property type="entry name" value="Flagellin_N"/>
    <property type="match status" value="1"/>
</dbReference>
<evidence type="ECO:0000259" key="4">
    <source>
        <dbReference type="Pfam" id="PF00669"/>
    </source>
</evidence>
<dbReference type="InterPro" id="IPR046358">
    <property type="entry name" value="Flagellin_C"/>
</dbReference>
<comment type="function">
    <text evidence="3">Flagellin is the subunit protein which polymerizes to form the filaments of bacterial flagella.</text>
</comment>
<comment type="similarity">
    <text evidence="1 3">Belongs to the bacterial flagellin family.</text>
</comment>
<dbReference type="Proteomes" id="UP001064087">
    <property type="component" value="Chromosome"/>
</dbReference>
<dbReference type="EMBL" id="CP106738">
    <property type="protein sequence ID" value="UXX82293.1"/>
    <property type="molecule type" value="Genomic_DNA"/>
</dbReference>